<feature type="signal peptide" evidence="7">
    <location>
        <begin position="1"/>
        <end position="25"/>
    </location>
</feature>
<dbReference type="Proteomes" id="UP000005801">
    <property type="component" value="Unassembled WGS sequence"/>
</dbReference>
<dbReference type="Pfam" id="PF05193">
    <property type="entry name" value="Peptidase_M16_C"/>
    <property type="match status" value="1"/>
</dbReference>
<dbReference type="InterPro" id="IPR011249">
    <property type="entry name" value="Metalloenz_LuxS/M16"/>
</dbReference>
<evidence type="ECO:0000256" key="2">
    <source>
        <dbReference type="ARBA" id="ARBA00022670"/>
    </source>
</evidence>
<name>A6G3K2_9BACT</name>
<dbReference type="Pfam" id="PF00675">
    <property type="entry name" value="Peptidase_M16"/>
    <property type="match status" value="1"/>
</dbReference>
<sequence>MAMLRRAAAWVTVILLTLAPASAKASELLANTHYQLDNGLEVVLVEDDRLPLVAVNLTYHVGSAHDGRSRGLAHLTEHLMFRGSRDLDDGEYSAKMRSAGALCNASTHPSRTSYHCLVPTNQLPLALWMESHRMAYVLPALSSIKVQEEKVTTIDEWRFRVSSHATGDSLEDLLTTVYPAGHPLQPATPAWIEKLGLGDAQQFISTYHGPQNATLVLVGDLPEDVQRTISLDFRRRKGGQRPASPKAAPPEQTQERRVVRQSKVATWPTAIIHWQTPGLFEAGDAEADLVAGVLENIFYDLAERSAPGVLMAFSAEQQSHVGVSSLSVHLAGASTASPEQLLALFDELFDEIFDDLSEQFLEKERRQLLRTNYQALQSLGARAARIQIYVNAGKDPDWLDEDLARYDGVTLERVQSFITTYLRRELRTVILSHPAERAPTKQGAR</sequence>
<comment type="similarity">
    <text evidence="1">Belongs to the peptidase M16 family.</text>
</comment>
<dbReference type="GO" id="GO:0006508">
    <property type="term" value="P:proteolysis"/>
    <property type="evidence" value="ECO:0007669"/>
    <property type="project" value="UniProtKB-KW"/>
</dbReference>
<evidence type="ECO:0000256" key="6">
    <source>
        <dbReference type="SAM" id="MobiDB-lite"/>
    </source>
</evidence>
<protein>
    <submittedName>
        <fullName evidence="10">Peptidase M16-like protein</fullName>
    </submittedName>
</protein>
<feature type="region of interest" description="Disordered" evidence="6">
    <location>
        <begin position="231"/>
        <end position="258"/>
    </location>
</feature>
<dbReference type="InterPro" id="IPR007863">
    <property type="entry name" value="Peptidase_M16_C"/>
</dbReference>
<evidence type="ECO:0000259" key="9">
    <source>
        <dbReference type="Pfam" id="PF05193"/>
    </source>
</evidence>
<keyword evidence="2" id="KW-0645">Protease</keyword>
<dbReference type="InterPro" id="IPR050626">
    <property type="entry name" value="Peptidase_M16"/>
</dbReference>
<evidence type="ECO:0000256" key="3">
    <source>
        <dbReference type="ARBA" id="ARBA00022801"/>
    </source>
</evidence>
<evidence type="ECO:0000256" key="4">
    <source>
        <dbReference type="ARBA" id="ARBA00022833"/>
    </source>
</evidence>
<keyword evidence="7" id="KW-0732">Signal</keyword>
<dbReference type="eggNOG" id="COG0612">
    <property type="taxonomic scope" value="Bacteria"/>
</dbReference>
<proteinExistence type="inferred from homology"/>
<keyword evidence="4" id="KW-0862">Zinc</keyword>
<dbReference type="STRING" id="391625.PPSIR1_21314"/>
<dbReference type="EMBL" id="ABCS01000018">
    <property type="protein sequence ID" value="EDM79609.1"/>
    <property type="molecule type" value="Genomic_DNA"/>
</dbReference>
<evidence type="ECO:0000259" key="8">
    <source>
        <dbReference type="Pfam" id="PF00675"/>
    </source>
</evidence>
<feature type="chain" id="PRO_5002697095" evidence="7">
    <location>
        <begin position="26"/>
        <end position="445"/>
    </location>
</feature>
<reference evidence="10 11" key="1">
    <citation type="submission" date="2007-06" db="EMBL/GenBank/DDBJ databases">
        <authorList>
            <person name="Shimkets L."/>
            <person name="Ferriera S."/>
            <person name="Johnson J."/>
            <person name="Kravitz S."/>
            <person name="Beeson K."/>
            <person name="Sutton G."/>
            <person name="Rogers Y.-H."/>
            <person name="Friedman R."/>
            <person name="Frazier M."/>
            <person name="Venter J.C."/>
        </authorList>
    </citation>
    <scope>NUCLEOTIDE SEQUENCE [LARGE SCALE GENOMIC DNA]</scope>
    <source>
        <strain evidence="10 11">SIR-1</strain>
    </source>
</reference>
<comment type="caution">
    <text evidence="10">The sequence shown here is derived from an EMBL/GenBank/DDBJ whole genome shotgun (WGS) entry which is preliminary data.</text>
</comment>
<evidence type="ECO:0000313" key="11">
    <source>
        <dbReference type="Proteomes" id="UP000005801"/>
    </source>
</evidence>
<gene>
    <name evidence="10" type="ORF">PPSIR1_21314</name>
</gene>
<dbReference type="OrthoDB" id="9811314at2"/>
<evidence type="ECO:0000313" key="10">
    <source>
        <dbReference type="EMBL" id="EDM79609.1"/>
    </source>
</evidence>
<evidence type="ECO:0000256" key="5">
    <source>
        <dbReference type="ARBA" id="ARBA00023049"/>
    </source>
</evidence>
<feature type="domain" description="Peptidase M16 N-terminal" evidence="8">
    <location>
        <begin position="42"/>
        <end position="165"/>
    </location>
</feature>
<organism evidence="10 11">
    <name type="scientific">Plesiocystis pacifica SIR-1</name>
    <dbReference type="NCBI Taxonomy" id="391625"/>
    <lineage>
        <taxon>Bacteria</taxon>
        <taxon>Pseudomonadati</taxon>
        <taxon>Myxococcota</taxon>
        <taxon>Polyangia</taxon>
        <taxon>Nannocystales</taxon>
        <taxon>Nannocystaceae</taxon>
        <taxon>Plesiocystis</taxon>
    </lineage>
</organism>
<dbReference type="AlphaFoldDB" id="A6G3K2"/>
<evidence type="ECO:0000256" key="7">
    <source>
        <dbReference type="SAM" id="SignalP"/>
    </source>
</evidence>
<dbReference type="PANTHER" id="PTHR43690:SF17">
    <property type="entry name" value="PROTEIN YHJJ"/>
    <property type="match status" value="1"/>
</dbReference>
<keyword evidence="11" id="KW-1185">Reference proteome</keyword>
<keyword evidence="5" id="KW-0482">Metalloprotease</keyword>
<accession>A6G3K2</accession>
<dbReference type="Gene3D" id="3.30.830.10">
    <property type="entry name" value="Metalloenzyme, LuxS/M16 peptidase-like"/>
    <property type="match status" value="2"/>
</dbReference>
<feature type="domain" description="Peptidase M16 C-terminal" evidence="9">
    <location>
        <begin position="197"/>
        <end position="368"/>
    </location>
</feature>
<evidence type="ECO:0000256" key="1">
    <source>
        <dbReference type="ARBA" id="ARBA00007261"/>
    </source>
</evidence>
<dbReference type="SUPFAM" id="SSF63411">
    <property type="entry name" value="LuxS/MPP-like metallohydrolase"/>
    <property type="match status" value="2"/>
</dbReference>
<dbReference type="GO" id="GO:0046872">
    <property type="term" value="F:metal ion binding"/>
    <property type="evidence" value="ECO:0007669"/>
    <property type="project" value="InterPro"/>
</dbReference>
<dbReference type="GO" id="GO:0008237">
    <property type="term" value="F:metallopeptidase activity"/>
    <property type="evidence" value="ECO:0007669"/>
    <property type="project" value="UniProtKB-KW"/>
</dbReference>
<dbReference type="PANTHER" id="PTHR43690">
    <property type="entry name" value="NARDILYSIN"/>
    <property type="match status" value="1"/>
</dbReference>
<keyword evidence="3" id="KW-0378">Hydrolase</keyword>
<dbReference type="InterPro" id="IPR011765">
    <property type="entry name" value="Pept_M16_N"/>
</dbReference>